<keyword evidence="6" id="KW-1185">Reference proteome</keyword>
<evidence type="ECO:0000256" key="1">
    <source>
        <dbReference type="ARBA" id="ARBA00006432"/>
    </source>
</evidence>
<feature type="domain" description="AMP-dependent synthetase/ligase" evidence="3">
    <location>
        <begin position="60"/>
        <end position="405"/>
    </location>
</feature>
<dbReference type="Gene3D" id="3.30.300.30">
    <property type="match status" value="1"/>
</dbReference>
<proteinExistence type="inferred from homology"/>
<dbReference type="Pfam" id="PF00501">
    <property type="entry name" value="AMP-binding"/>
    <property type="match status" value="1"/>
</dbReference>
<dbReference type="GO" id="GO:0006631">
    <property type="term" value="P:fatty acid metabolic process"/>
    <property type="evidence" value="ECO:0007669"/>
    <property type="project" value="TreeGrafter"/>
</dbReference>
<dbReference type="SUPFAM" id="SSF56801">
    <property type="entry name" value="Acetyl-CoA synthetase-like"/>
    <property type="match status" value="1"/>
</dbReference>
<dbReference type="EMBL" id="JAEMNV010000002">
    <property type="protein sequence ID" value="MBJ8338306.1"/>
    <property type="molecule type" value="Genomic_DNA"/>
</dbReference>
<dbReference type="InterPro" id="IPR025110">
    <property type="entry name" value="AMP-bd_C"/>
</dbReference>
<evidence type="ECO:0000259" key="4">
    <source>
        <dbReference type="Pfam" id="PF13193"/>
    </source>
</evidence>
<keyword evidence="2" id="KW-0436">Ligase</keyword>
<dbReference type="InterPro" id="IPR000873">
    <property type="entry name" value="AMP-dep_synth/lig_dom"/>
</dbReference>
<dbReference type="CDD" id="cd04433">
    <property type="entry name" value="AFD_class_I"/>
    <property type="match status" value="1"/>
</dbReference>
<dbReference type="PANTHER" id="PTHR43201:SF5">
    <property type="entry name" value="MEDIUM-CHAIN ACYL-COA LIGASE ACSF2, MITOCHONDRIAL"/>
    <property type="match status" value="1"/>
</dbReference>
<organism evidence="5 6">
    <name type="scientific">Antrihabitans stalagmiti</name>
    <dbReference type="NCBI Taxonomy" id="2799499"/>
    <lineage>
        <taxon>Bacteria</taxon>
        <taxon>Bacillati</taxon>
        <taxon>Actinomycetota</taxon>
        <taxon>Actinomycetes</taxon>
        <taxon>Mycobacteriales</taxon>
        <taxon>Nocardiaceae</taxon>
        <taxon>Antrihabitans</taxon>
    </lineage>
</organism>
<dbReference type="RefSeq" id="WP_199703018.1">
    <property type="nucleotide sequence ID" value="NZ_JAEMNV010000002.1"/>
</dbReference>
<feature type="domain" description="AMP-binding enzyme C-terminal" evidence="4">
    <location>
        <begin position="453"/>
        <end position="528"/>
    </location>
</feature>
<comment type="similarity">
    <text evidence="1">Belongs to the ATP-dependent AMP-binding enzyme family.</text>
</comment>
<dbReference type="InterPro" id="IPR045851">
    <property type="entry name" value="AMP-bd_C_sf"/>
</dbReference>
<evidence type="ECO:0000256" key="2">
    <source>
        <dbReference type="ARBA" id="ARBA00022598"/>
    </source>
</evidence>
<dbReference type="InterPro" id="IPR042099">
    <property type="entry name" value="ANL_N_sf"/>
</dbReference>
<comment type="caution">
    <text evidence="5">The sequence shown here is derived from an EMBL/GenBank/DDBJ whole genome shotgun (WGS) entry which is preliminary data.</text>
</comment>
<gene>
    <name evidence="5" type="ORF">JGU71_05370</name>
</gene>
<dbReference type="PANTHER" id="PTHR43201">
    <property type="entry name" value="ACYL-COA SYNTHETASE"/>
    <property type="match status" value="1"/>
</dbReference>
<sequence length="541" mass="57567">MALQRVAAQLSETVGALGAMRRAGLVSFGKLGHAAVTAKAARAYGPLAGPIHAHAINGIDRVALIDDLGSLTYPELDQQSNALARAWQEAGFDDTSVIASICRNSRWFVLVGLASAKLGARLVLMNTGFAAPQLAAVAEREGVGVFVYDAEFAALAAALPATTTKYVAWVEDPTDDPSLEHLIAGQPTNPLPPPAKAGVATQLTSGTTGTPKGVPRAVVSPLASAQILDRIPLRTEQTMFAAAPVFHATGLGLMVMGFALRNTIVLTRRFEARDALRIIAENRCDTVIVIPTMLQRIVDLGPDVIAEYDTSALKVVFAAGSSISPDLSRKTSEYLGEVLYNLYGSTECAVVTVATPADLKRSPGTAGLAPVTCRVALYDDAGTKITERGTVGRIFAANGASFAGYTDGRDKERIDGLLSTGDLGHFDDNGMLFIEGRDDDMIVSGGENVYPIEIENLLADRTDVLDVCVIGVPDPEFGQRLRAFVVVAPGFEPDPQGLKDHVKAHLARYKVPRDVVFLDELPRNTTGKLLRRVLVEMNENP</sequence>
<dbReference type="Pfam" id="PF13193">
    <property type="entry name" value="AMP-binding_C"/>
    <property type="match status" value="1"/>
</dbReference>
<dbReference type="GO" id="GO:0031956">
    <property type="term" value="F:medium-chain fatty acid-CoA ligase activity"/>
    <property type="evidence" value="ECO:0007669"/>
    <property type="project" value="TreeGrafter"/>
</dbReference>
<name>A0A934NN47_9NOCA</name>
<evidence type="ECO:0000259" key="3">
    <source>
        <dbReference type="Pfam" id="PF00501"/>
    </source>
</evidence>
<dbReference type="Gene3D" id="3.40.50.12780">
    <property type="entry name" value="N-terminal domain of ligase-like"/>
    <property type="match status" value="1"/>
</dbReference>
<dbReference type="Proteomes" id="UP000655868">
    <property type="component" value="Unassembled WGS sequence"/>
</dbReference>
<evidence type="ECO:0000313" key="6">
    <source>
        <dbReference type="Proteomes" id="UP000655868"/>
    </source>
</evidence>
<reference evidence="5" key="1">
    <citation type="submission" date="2020-12" db="EMBL/GenBank/DDBJ databases">
        <title>Antrihabitans popcorni sp. nov. and Antrihabitans auranticaus sp. nov., isolated from a larva cave.</title>
        <authorList>
            <person name="Lee S.D."/>
            <person name="Kim I.S."/>
        </authorList>
    </citation>
    <scope>NUCLEOTIDE SEQUENCE</scope>
    <source>
        <strain evidence="5">YC3-6</strain>
    </source>
</reference>
<evidence type="ECO:0000313" key="5">
    <source>
        <dbReference type="EMBL" id="MBJ8338306.1"/>
    </source>
</evidence>
<dbReference type="FunFam" id="3.30.300.30:FF:000008">
    <property type="entry name" value="2,3-dihydroxybenzoate-AMP ligase"/>
    <property type="match status" value="1"/>
</dbReference>
<accession>A0A934NN47</accession>
<protein>
    <submittedName>
        <fullName evidence="5">AMP-binding protein</fullName>
    </submittedName>
</protein>
<dbReference type="AlphaFoldDB" id="A0A934NN47"/>